<dbReference type="GeneID" id="72187996"/>
<evidence type="ECO:0000313" key="1">
    <source>
        <dbReference type="EMBL" id="UPV76987.1"/>
    </source>
</evidence>
<dbReference type="Proteomes" id="UP000830729">
    <property type="component" value="Plasmid unnamed3"/>
</dbReference>
<evidence type="ECO:0000313" key="2">
    <source>
        <dbReference type="Proteomes" id="UP000830729"/>
    </source>
</evidence>
<dbReference type="RefSeq" id="WP_248653018.1">
    <property type="nucleotide sequence ID" value="NZ_CP096662.1"/>
</dbReference>
<proteinExistence type="predicted"/>
<organism evidence="1 2">
    <name type="scientific">Halorussus limi</name>
    <dbReference type="NCBI Taxonomy" id="2938695"/>
    <lineage>
        <taxon>Archaea</taxon>
        <taxon>Methanobacteriati</taxon>
        <taxon>Methanobacteriota</taxon>
        <taxon>Stenosarchaea group</taxon>
        <taxon>Halobacteria</taxon>
        <taxon>Halobacteriales</taxon>
        <taxon>Haladaptataceae</taxon>
        <taxon>Halorussus</taxon>
    </lineage>
</organism>
<protein>
    <submittedName>
        <fullName evidence="1">Uncharacterized protein</fullName>
    </submittedName>
</protein>
<sequence>MGLIAEMIAGRYGGFPEPLEEVITTHVIDRPEGKEYSRDDIRIHSKSRNLTEEVHLGVLEGVTLPEDGDWGYSQGWIPDDILMVQALTPVEGTPSPPHSREEVDPTTDLLAYYAVEVKAVSSGNRVRLTENQQESLATVSKEVERVHPVIVIVDVGDLPESAEVEVDIYEESVWADGQMSKTVRG</sequence>
<geneLocation type="plasmid" evidence="1 2">
    <name>unnamed3</name>
</geneLocation>
<dbReference type="EMBL" id="CP096662">
    <property type="protein sequence ID" value="UPV76987.1"/>
    <property type="molecule type" value="Genomic_DNA"/>
</dbReference>
<gene>
    <name evidence="1" type="ORF">M0R89_22315</name>
</gene>
<keyword evidence="1" id="KW-0614">Plasmid</keyword>
<name>A0A8U0I195_9EURY</name>
<reference evidence="1 2" key="1">
    <citation type="submission" date="2022-04" db="EMBL/GenBank/DDBJ databases">
        <title>Diverse halophilic archaea isolated from saline environments.</title>
        <authorList>
            <person name="Cui H.-L."/>
        </authorList>
    </citation>
    <scope>NUCLEOTIDE SEQUENCE [LARGE SCALE GENOMIC DNA]</scope>
    <source>
        <strain evidence="1 2">XZYJT49</strain>
        <plasmid evidence="1 2">unnamed3</plasmid>
    </source>
</reference>
<keyword evidence="2" id="KW-1185">Reference proteome</keyword>
<dbReference type="KEGG" id="halx:M0R89_22315"/>
<dbReference type="AlphaFoldDB" id="A0A8U0I195"/>
<accession>A0A8U0I195</accession>